<evidence type="ECO:0000256" key="1">
    <source>
        <dbReference type="ARBA" id="ARBA00004141"/>
    </source>
</evidence>
<dbReference type="AlphaFoldDB" id="A0A7S8WWD3"/>
<dbReference type="CDD" id="cd00310">
    <property type="entry name" value="ATP-synt_Fo_a_6"/>
    <property type="match status" value="1"/>
</dbReference>
<evidence type="ECO:0000256" key="9">
    <source>
        <dbReference type="ARBA" id="ARBA00023136"/>
    </source>
</evidence>
<protein>
    <recommendedName>
        <fullName evidence="11">ATP synthase subunit a</fullName>
    </recommendedName>
</protein>
<evidence type="ECO:0000256" key="6">
    <source>
        <dbReference type="ARBA" id="ARBA00022781"/>
    </source>
</evidence>
<dbReference type="InterPro" id="IPR045083">
    <property type="entry name" value="ATP_synth_F0_asu_bact/mt"/>
</dbReference>
<keyword evidence="13" id="KW-0496">Mitochondrion</keyword>
<dbReference type="GO" id="GO:0005743">
    <property type="term" value="C:mitochondrial inner membrane"/>
    <property type="evidence" value="ECO:0007669"/>
    <property type="project" value="UniProtKB-SubCell"/>
</dbReference>
<feature type="transmembrane region" description="Helical" evidence="12">
    <location>
        <begin position="90"/>
        <end position="109"/>
    </location>
</feature>
<reference evidence="13" key="1">
    <citation type="journal article" date="2020" name="Parasit. Vectors">
        <title>Variation of mitochondrial minichromosome composition in Hoplopleura lice (Phthiraptera: Hoplopleuridae) from rats.</title>
        <authorList>
            <person name="Fu Y.T."/>
            <person name="Nie Y."/>
            <person name="Duan D.Y."/>
            <person name="Liu G.H."/>
        </authorList>
    </citation>
    <scope>NUCLEOTIDE SEQUENCE</scope>
    <source>
        <strain evidence="13">Chongqing</strain>
    </source>
</reference>
<dbReference type="EMBL" id="MT792488">
    <property type="protein sequence ID" value="QPF24309.1"/>
    <property type="molecule type" value="Genomic_DNA"/>
</dbReference>
<dbReference type="PRINTS" id="PR00123">
    <property type="entry name" value="ATPASEA"/>
</dbReference>
<dbReference type="SUPFAM" id="SSF81336">
    <property type="entry name" value="F1F0 ATP synthase subunit A"/>
    <property type="match status" value="1"/>
</dbReference>
<gene>
    <name evidence="13" type="primary">atp6</name>
</gene>
<keyword evidence="5 12" id="KW-0812">Transmembrane</keyword>
<feature type="transmembrane region" description="Helical" evidence="12">
    <location>
        <begin position="129"/>
        <end position="150"/>
    </location>
</feature>
<dbReference type="PROSITE" id="PS00449">
    <property type="entry name" value="ATPASE_A"/>
    <property type="match status" value="1"/>
</dbReference>
<evidence type="ECO:0000256" key="4">
    <source>
        <dbReference type="ARBA" id="ARBA00022547"/>
    </source>
</evidence>
<evidence type="ECO:0000256" key="3">
    <source>
        <dbReference type="ARBA" id="ARBA00022448"/>
    </source>
</evidence>
<dbReference type="InterPro" id="IPR000568">
    <property type="entry name" value="ATP_synth_F0_asu"/>
</dbReference>
<dbReference type="Pfam" id="PF00119">
    <property type="entry name" value="ATP-synt_A"/>
    <property type="match status" value="1"/>
</dbReference>
<name>A0A7S8WWD3_9NEOP</name>
<feature type="transmembrane region" description="Helical" evidence="12">
    <location>
        <begin position="162"/>
        <end position="183"/>
    </location>
</feature>
<keyword evidence="8" id="KW-0406">Ion transport</keyword>
<evidence type="ECO:0000256" key="7">
    <source>
        <dbReference type="ARBA" id="ARBA00022989"/>
    </source>
</evidence>
<evidence type="ECO:0000256" key="8">
    <source>
        <dbReference type="ARBA" id="ARBA00023065"/>
    </source>
</evidence>
<dbReference type="GO" id="GO:0046933">
    <property type="term" value="F:proton-transporting ATP synthase activity, rotational mechanism"/>
    <property type="evidence" value="ECO:0007669"/>
    <property type="project" value="TreeGrafter"/>
</dbReference>
<evidence type="ECO:0000256" key="2">
    <source>
        <dbReference type="ARBA" id="ARBA00006810"/>
    </source>
</evidence>
<keyword evidence="9 12" id="KW-0472">Membrane</keyword>
<dbReference type="GO" id="GO:0045259">
    <property type="term" value="C:proton-transporting ATP synthase complex"/>
    <property type="evidence" value="ECO:0007669"/>
    <property type="project" value="UniProtKB-KW"/>
</dbReference>
<dbReference type="PANTHER" id="PTHR11410">
    <property type="entry name" value="ATP SYNTHASE SUBUNIT A"/>
    <property type="match status" value="1"/>
</dbReference>
<evidence type="ECO:0000256" key="10">
    <source>
        <dbReference type="ARBA" id="ARBA00023310"/>
    </source>
</evidence>
<evidence type="ECO:0000256" key="12">
    <source>
        <dbReference type="SAM" id="Phobius"/>
    </source>
</evidence>
<accession>A0A7S8WWD3</accession>
<geneLocation type="mitochondrion" evidence="13"/>
<dbReference type="Gene3D" id="1.20.120.220">
    <property type="entry name" value="ATP synthase, F0 complex, subunit A"/>
    <property type="match status" value="1"/>
</dbReference>
<feature type="transmembrane region" description="Helical" evidence="12">
    <location>
        <begin position="20"/>
        <end position="38"/>
    </location>
</feature>
<dbReference type="InterPro" id="IPR035908">
    <property type="entry name" value="F0_ATP_A_sf"/>
</dbReference>
<dbReference type="InterPro" id="IPR023011">
    <property type="entry name" value="ATP_synth_F0_asu_AS"/>
</dbReference>
<evidence type="ECO:0000256" key="11">
    <source>
        <dbReference type="RuleBase" id="RU004450"/>
    </source>
</evidence>
<sequence length="216" mass="23627">MMPSMMSVFDPSSSLLSASLPLKVLVQIALIILSNWLWPAATGFMVWVKSCYAWSKNMGFSLLLCWLFQFILFTNLTGMLPLTYSYSSSLQFSLGLSTSLWLGGILYSMSASVEKVLAHLCPEGVEAPMSLFLVAIELVSLIIRPMSLGIRLMANMTAGHMIMALCESGCVLCGSGLLTSTLSLSSLCTACVYEMAVAVIQAYIFVSLISLYWEEY</sequence>
<reference evidence="13" key="2">
    <citation type="submission" date="2020-07" db="EMBL/GenBank/DDBJ databases">
        <authorList>
            <person name="Fu Y.-T."/>
            <person name="Nie Y."/>
            <person name="Duan D.-Y."/>
            <person name="Liu G.-H."/>
        </authorList>
    </citation>
    <scope>NUCLEOTIDE SEQUENCE</scope>
    <source>
        <strain evidence="13">Chongqing</strain>
    </source>
</reference>
<keyword evidence="10" id="KW-0066">ATP synthesis</keyword>
<comment type="subcellular location">
    <subcellularLocation>
        <location evidence="1">Membrane</location>
        <topology evidence="1">Multi-pass membrane protein</topology>
    </subcellularLocation>
    <subcellularLocation>
        <location evidence="11">Mitochondrion inner membrane</location>
        <topology evidence="11">Multi-pass membrane protein</topology>
    </subcellularLocation>
</comment>
<evidence type="ECO:0000256" key="5">
    <source>
        <dbReference type="ARBA" id="ARBA00022692"/>
    </source>
</evidence>
<dbReference type="PANTHER" id="PTHR11410:SF0">
    <property type="entry name" value="ATP SYNTHASE SUBUNIT A"/>
    <property type="match status" value="1"/>
</dbReference>
<keyword evidence="4" id="KW-0138">CF(0)</keyword>
<feature type="transmembrane region" description="Helical" evidence="12">
    <location>
        <begin position="58"/>
        <end position="78"/>
    </location>
</feature>
<feature type="transmembrane region" description="Helical" evidence="12">
    <location>
        <begin position="195"/>
        <end position="213"/>
    </location>
</feature>
<comment type="similarity">
    <text evidence="2">Belongs to the ATPase A chain family.</text>
</comment>
<keyword evidence="7 12" id="KW-1133">Transmembrane helix</keyword>
<evidence type="ECO:0000313" key="13">
    <source>
        <dbReference type="EMBL" id="QPF24309.1"/>
    </source>
</evidence>
<keyword evidence="3" id="KW-0813">Transport</keyword>
<keyword evidence="6" id="KW-0375">Hydrogen ion transport</keyword>
<dbReference type="NCBIfam" id="TIGR01131">
    <property type="entry name" value="ATP_synt_6_or_A"/>
    <property type="match status" value="1"/>
</dbReference>
<proteinExistence type="inferred from homology"/>
<organism evidence="13">
    <name type="scientific">Hoplopleura sp</name>
    <dbReference type="NCBI Taxonomy" id="2782173"/>
    <lineage>
        <taxon>Eukaryota</taxon>
        <taxon>Metazoa</taxon>
        <taxon>Ecdysozoa</taxon>
        <taxon>Arthropoda</taxon>
        <taxon>Hexapoda</taxon>
        <taxon>Insecta</taxon>
        <taxon>Pterygota</taxon>
        <taxon>Neoptera</taxon>
        <taxon>Paraneoptera</taxon>
        <taxon>Psocodea</taxon>
        <taxon>Troctomorpha</taxon>
        <taxon>Phthiraptera</taxon>
        <taxon>Anoplura</taxon>
        <taxon>Hoplopleuridae</taxon>
        <taxon>Hoplopleura</taxon>
    </lineage>
</organism>